<dbReference type="AlphaFoldDB" id="A0A0C2WNL5"/>
<dbReference type="HOGENOM" id="CLU_1133330_0_0_1"/>
<dbReference type="Proteomes" id="UP000054549">
    <property type="component" value="Unassembled WGS sequence"/>
</dbReference>
<name>A0A0C2WNL5_AMAMK</name>
<feature type="region of interest" description="Disordered" evidence="1">
    <location>
        <begin position="1"/>
        <end position="92"/>
    </location>
</feature>
<evidence type="ECO:0000256" key="1">
    <source>
        <dbReference type="SAM" id="MobiDB-lite"/>
    </source>
</evidence>
<feature type="region of interest" description="Disordered" evidence="1">
    <location>
        <begin position="144"/>
        <end position="168"/>
    </location>
</feature>
<reference evidence="2 3" key="1">
    <citation type="submission" date="2014-04" db="EMBL/GenBank/DDBJ databases">
        <title>Evolutionary Origins and Diversification of the Mycorrhizal Mutualists.</title>
        <authorList>
            <consortium name="DOE Joint Genome Institute"/>
            <consortium name="Mycorrhizal Genomics Consortium"/>
            <person name="Kohler A."/>
            <person name="Kuo A."/>
            <person name="Nagy L.G."/>
            <person name="Floudas D."/>
            <person name="Copeland A."/>
            <person name="Barry K.W."/>
            <person name="Cichocki N."/>
            <person name="Veneault-Fourrey C."/>
            <person name="LaButti K."/>
            <person name="Lindquist E.A."/>
            <person name="Lipzen A."/>
            <person name="Lundell T."/>
            <person name="Morin E."/>
            <person name="Murat C."/>
            <person name="Riley R."/>
            <person name="Ohm R."/>
            <person name="Sun H."/>
            <person name="Tunlid A."/>
            <person name="Henrissat B."/>
            <person name="Grigoriev I.V."/>
            <person name="Hibbett D.S."/>
            <person name="Martin F."/>
        </authorList>
    </citation>
    <scope>NUCLEOTIDE SEQUENCE [LARGE SCALE GENOMIC DNA]</scope>
    <source>
        <strain evidence="2 3">Koide BX008</strain>
    </source>
</reference>
<sequence>MPREGRESPLSSSLPSVLLPHLLQQRRDSVSNPSTTDRQVPPMAPLTREMGTLSTNGSPQQSLSPVSVSPTPGFSYTGNHGSQRFYPPYARPDLETSNQISFAGAGDPQVSGVRHTLGTLNIHATGHRYSSPIYSDPIYYTSQSSTSFRPGQGYPLSQPPPREQFSRPGWTNWREGETGQASLTFSRSPVAAHQLARLNQQTDTFNGPIWPEEQPDGFSNSVLTQAEGSRHSLRAGIAIPPQSAS</sequence>
<accession>A0A0C2WNL5</accession>
<dbReference type="InParanoid" id="A0A0C2WNL5"/>
<gene>
    <name evidence="2" type="ORF">M378DRAFT_722448</name>
</gene>
<organism evidence="2 3">
    <name type="scientific">Amanita muscaria (strain Koide BX008)</name>
    <dbReference type="NCBI Taxonomy" id="946122"/>
    <lineage>
        <taxon>Eukaryota</taxon>
        <taxon>Fungi</taxon>
        <taxon>Dikarya</taxon>
        <taxon>Basidiomycota</taxon>
        <taxon>Agaricomycotina</taxon>
        <taxon>Agaricomycetes</taxon>
        <taxon>Agaricomycetidae</taxon>
        <taxon>Agaricales</taxon>
        <taxon>Pluteineae</taxon>
        <taxon>Amanitaceae</taxon>
        <taxon>Amanita</taxon>
    </lineage>
</organism>
<protein>
    <submittedName>
        <fullName evidence="2">Uncharacterized protein</fullName>
    </submittedName>
</protein>
<keyword evidence="3" id="KW-1185">Reference proteome</keyword>
<evidence type="ECO:0000313" key="2">
    <source>
        <dbReference type="EMBL" id="KIL63202.1"/>
    </source>
</evidence>
<proteinExistence type="predicted"/>
<evidence type="ECO:0000313" key="3">
    <source>
        <dbReference type="Proteomes" id="UP000054549"/>
    </source>
</evidence>
<feature type="compositionally biased region" description="Low complexity" evidence="1">
    <location>
        <begin position="8"/>
        <end position="23"/>
    </location>
</feature>
<feature type="compositionally biased region" description="Low complexity" evidence="1">
    <location>
        <begin position="58"/>
        <end position="72"/>
    </location>
</feature>
<dbReference type="EMBL" id="KN818261">
    <property type="protein sequence ID" value="KIL63202.1"/>
    <property type="molecule type" value="Genomic_DNA"/>
</dbReference>